<feature type="non-terminal residue" evidence="2">
    <location>
        <position position="1"/>
    </location>
</feature>
<feature type="compositionally biased region" description="Pro residues" evidence="1">
    <location>
        <begin position="68"/>
        <end position="79"/>
    </location>
</feature>
<keyword evidence="3" id="KW-1185">Reference proteome</keyword>
<dbReference type="Gramene" id="Os01t0880100-01">
    <property type="protein sequence ID" value="Os01t0880100-01"/>
    <property type="gene ID" value="Os01g0880100"/>
</dbReference>
<dbReference type="AlphaFoldDB" id="A0A0P0VB93"/>
<evidence type="ECO:0000256" key="1">
    <source>
        <dbReference type="SAM" id="MobiDB-lite"/>
    </source>
</evidence>
<sequence>TLLGIITRDGNFPRGAGSSAGTRPYGGRGGWDFSPAGALGSGPRIWPGRGRGEHFTRRPHLGVATRQPPSPLPSSPISPPASGLTSPIPSTAPAQGGGDTQGAAAAHRAAGRSGEARQARARGEVAAAGETCKGVARRRAQPARLQRTGVAAAGDSRLQYSQIL</sequence>
<dbReference type="PaxDb" id="39947-A0A0P0VB93"/>
<accession>A0A0P0VB93</accession>
<proteinExistence type="predicted"/>
<dbReference type="Proteomes" id="UP000059680">
    <property type="component" value="Chromosome 1"/>
</dbReference>
<reference evidence="3" key="1">
    <citation type="journal article" date="2005" name="Nature">
        <title>The map-based sequence of the rice genome.</title>
        <authorList>
            <consortium name="International rice genome sequencing project (IRGSP)"/>
            <person name="Matsumoto T."/>
            <person name="Wu J."/>
            <person name="Kanamori H."/>
            <person name="Katayose Y."/>
            <person name="Fujisawa M."/>
            <person name="Namiki N."/>
            <person name="Mizuno H."/>
            <person name="Yamamoto K."/>
            <person name="Antonio B.A."/>
            <person name="Baba T."/>
            <person name="Sakata K."/>
            <person name="Nagamura Y."/>
            <person name="Aoki H."/>
            <person name="Arikawa K."/>
            <person name="Arita K."/>
            <person name="Bito T."/>
            <person name="Chiden Y."/>
            <person name="Fujitsuka N."/>
            <person name="Fukunaka R."/>
            <person name="Hamada M."/>
            <person name="Harada C."/>
            <person name="Hayashi A."/>
            <person name="Hijishita S."/>
            <person name="Honda M."/>
            <person name="Hosokawa S."/>
            <person name="Ichikawa Y."/>
            <person name="Idonuma A."/>
            <person name="Iijima M."/>
            <person name="Ikeda M."/>
            <person name="Ikeno M."/>
            <person name="Ito K."/>
            <person name="Ito S."/>
            <person name="Ito T."/>
            <person name="Ito Y."/>
            <person name="Ito Y."/>
            <person name="Iwabuchi A."/>
            <person name="Kamiya K."/>
            <person name="Karasawa W."/>
            <person name="Kurita K."/>
            <person name="Katagiri S."/>
            <person name="Kikuta A."/>
            <person name="Kobayashi H."/>
            <person name="Kobayashi N."/>
            <person name="Machita K."/>
            <person name="Maehara T."/>
            <person name="Masukawa M."/>
            <person name="Mizubayashi T."/>
            <person name="Mukai Y."/>
            <person name="Nagasaki H."/>
            <person name="Nagata Y."/>
            <person name="Naito S."/>
            <person name="Nakashima M."/>
            <person name="Nakama Y."/>
            <person name="Nakamichi Y."/>
            <person name="Nakamura M."/>
            <person name="Meguro A."/>
            <person name="Negishi M."/>
            <person name="Ohta I."/>
            <person name="Ohta T."/>
            <person name="Okamoto M."/>
            <person name="Ono N."/>
            <person name="Saji S."/>
            <person name="Sakaguchi M."/>
            <person name="Sakai K."/>
            <person name="Shibata M."/>
            <person name="Shimokawa T."/>
            <person name="Song J."/>
            <person name="Takazaki Y."/>
            <person name="Terasawa K."/>
            <person name="Tsugane M."/>
            <person name="Tsuji K."/>
            <person name="Ueda S."/>
            <person name="Waki K."/>
            <person name="Yamagata H."/>
            <person name="Yamamoto M."/>
            <person name="Yamamoto S."/>
            <person name="Yamane H."/>
            <person name="Yoshiki S."/>
            <person name="Yoshihara R."/>
            <person name="Yukawa K."/>
            <person name="Zhong H."/>
            <person name="Yano M."/>
            <person name="Yuan Q."/>
            <person name="Ouyang S."/>
            <person name="Liu J."/>
            <person name="Jones K.M."/>
            <person name="Gansberger K."/>
            <person name="Moffat K."/>
            <person name="Hill J."/>
            <person name="Bera J."/>
            <person name="Fadrosh D."/>
            <person name="Jin S."/>
            <person name="Johri S."/>
            <person name="Kim M."/>
            <person name="Overton L."/>
            <person name="Reardon M."/>
            <person name="Tsitrin T."/>
            <person name="Vuong H."/>
            <person name="Weaver B."/>
            <person name="Ciecko A."/>
            <person name="Tallon L."/>
            <person name="Jackson J."/>
            <person name="Pai G."/>
            <person name="Aken S.V."/>
            <person name="Utterback T."/>
            <person name="Reidmuller S."/>
            <person name="Feldblyum T."/>
            <person name="Hsiao J."/>
            <person name="Zismann V."/>
            <person name="Iobst S."/>
            <person name="de Vazeille A.R."/>
            <person name="Buell C.R."/>
            <person name="Ying K."/>
            <person name="Li Y."/>
            <person name="Lu T."/>
            <person name="Huang Y."/>
            <person name="Zhao Q."/>
            <person name="Feng Q."/>
            <person name="Zhang L."/>
            <person name="Zhu J."/>
            <person name="Weng Q."/>
            <person name="Mu J."/>
            <person name="Lu Y."/>
            <person name="Fan D."/>
            <person name="Liu Y."/>
            <person name="Guan J."/>
            <person name="Zhang Y."/>
            <person name="Yu S."/>
            <person name="Liu X."/>
            <person name="Zhang Y."/>
            <person name="Hong G."/>
            <person name="Han B."/>
            <person name="Choisne N."/>
            <person name="Demange N."/>
            <person name="Orjeda G."/>
            <person name="Samain S."/>
            <person name="Cattolico L."/>
            <person name="Pelletier E."/>
            <person name="Couloux A."/>
            <person name="Segurens B."/>
            <person name="Wincker P."/>
            <person name="D'Hont A."/>
            <person name="Scarpelli C."/>
            <person name="Weissenbach J."/>
            <person name="Salanoubat M."/>
            <person name="Quetier F."/>
            <person name="Yu Y."/>
            <person name="Kim H.R."/>
            <person name="Rambo T."/>
            <person name="Currie J."/>
            <person name="Collura K."/>
            <person name="Luo M."/>
            <person name="Yang T."/>
            <person name="Ammiraju J.S.S."/>
            <person name="Engler F."/>
            <person name="Soderlund C."/>
            <person name="Wing R.A."/>
            <person name="Palmer L.E."/>
            <person name="de la Bastide M."/>
            <person name="Spiegel L."/>
            <person name="Nascimento L."/>
            <person name="Zutavern T."/>
            <person name="O'Shaughnessy A."/>
            <person name="Dike S."/>
            <person name="Dedhia N."/>
            <person name="Preston R."/>
            <person name="Balija V."/>
            <person name="McCombie W.R."/>
            <person name="Chow T."/>
            <person name="Chen H."/>
            <person name="Chung M."/>
            <person name="Chen C."/>
            <person name="Shaw J."/>
            <person name="Wu H."/>
            <person name="Hsiao K."/>
            <person name="Chao Y."/>
            <person name="Chu M."/>
            <person name="Cheng C."/>
            <person name="Hour A."/>
            <person name="Lee P."/>
            <person name="Lin S."/>
            <person name="Lin Y."/>
            <person name="Liou J."/>
            <person name="Liu S."/>
            <person name="Hsing Y."/>
            <person name="Raghuvanshi S."/>
            <person name="Mohanty A."/>
            <person name="Bharti A.K."/>
            <person name="Gaur A."/>
            <person name="Gupta V."/>
            <person name="Kumar D."/>
            <person name="Ravi V."/>
            <person name="Vij S."/>
            <person name="Kapur A."/>
            <person name="Khurana P."/>
            <person name="Khurana P."/>
            <person name="Khurana J.P."/>
            <person name="Tyagi A.K."/>
            <person name="Gaikwad K."/>
            <person name="Singh A."/>
            <person name="Dalal V."/>
            <person name="Srivastava S."/>
            <person name="Dixit A."/>
            <person name="Pal A.K."/>
            <person name="Ghazi I.A."/>
            <person name="Yadav M."/>
            <person name="Pandit A."/>
            <person name="Bhargava A."/>
            <person name="Sureshbabu K."/>
            <person name="Batra K."/>
            <person name="Sharma T.R."/>
            <person name="Mohapatra T."/>
            <person name="Singh N.K."/>
            <person name="Messing J."/>
            <person name="Nelson A.B."/>
            <person name="Fuks G."/>
            <person name="Kavchok S."/>
            <person name="Keizer G."/>
            <person name="Linton E."/>
            <person name="Llaca V."/>
            <person name="Song R."/>
            <person name="Tanyolac B."/>
            <person name="Young S."/>
            <person name="Ho-Il K."/>
            <person name="Hahn J.H."/>
            <person name="Sangsakoo G."/>
            <person name="Vanavichit A."/>
            <person name="de Mattos Luiz.A.T."/>
            <person name="Zimmer P.D."/>
            <person name="Malone G."/>
            <person name="Dellagostin O."/>
            <person name="de Oliveira A.C."/>
            <person name="Bevan M."/>
            <person name="Bancroft I."/>
            <person name="Minx P."/>
            <person name="Cordum H."/>
            <person name="Wilson R."/>
            <person name="Cheng Z."/>
            <person name="Jin W."/>
            <person name="Jiang J."/>
            <person name="Leong S.A."/>
            <person name="Iwama H."/>
            <person name="Gojobori T."/>
            <person name="Itoh T."/>
            <person name="Niimura Y."/>
            <person name="Fujii Y."/>
            <person name="Habara T."/>
            <person name="Sakai H."/>
            <person name="Sato Y."/>
            <person name="Wilson G."/>
            <person name="Kumar K."/>
            <person name="McCouch S."/>
            <person name="Juretic N."/>
            <person name="Hoen D."/>
            <person name="Wright S."/>
            <person name="Bruskiewich R."/>
            <person name="Bureau T."/>
            <person name="Miyao A."/>
            <person name="Hirochika H."/>
            <person name="Nishikawa T."/>
            <person name="Kadowaki K."/>
            <person name="Sugiura M."/>
            <person name="Burr B."/>
            <person name="Sasaki T."/>
        </authorList>
    </citation>
    <scope>NUCLEOTIDE SEQUENCE [LARGE SCALE GENOMIC DNA]</scope>
    <source>
        <strain evidence="3">cv. Nipponbare</strain>
    </source>
</reference>
<protein>
    <submittedName>
        <fullName evidence="2">Os01g0880100 protein</fullName>
    </submittedName>
</protein>
<reference evidence="2 3" key="3">
    <citation type="journal article" date="2013" name="Rice">
        <title>Improvement of the Oryza sativa Nipponbare reference genome using next generation sequence and optical map data.</title>
        <authorList>
            <person name="Kawahara Y."/>
            <person name="de la Bastide M."/>
            <person name="Hamilton J.P."/>
            <person name="Kanamori H."/>
            <person name="McCombie W.R."/>
            <person name="Ouyang S."/>
            <person name="Schwartz D.C."/>
            <person name="Tanaka T."/>
            <person name="Wu J."/>
            <person name="Zhou S."/>
            <person name="Childs K.L."/>
            <person name="Davidson R.M."/>
            <person name="Lin H."/>
            <person name="Quesada-Ocampo L."/>
            <person name="Vaillancourt B."/>
            <person name="Sakai H."/>
            <person name="Lee S.S."/>
            <person name="Kim J."/>
            <person name="Numa H."/>
            <person name="Itoh T."/>
            <person name="Buell C.R."/>
            <person name="Matsumoto T."/>
        </authorList>
    </citation>
    <scope>NUCLEOTIDE SEQUENCE [LARGE SCALE GENOMIC DNA]</scope>
    <source>
        <strain evidence="3">cv. Nipponbare</strain>
    </source>
</reference>
<organism evidence="2 3">
    <name type="scientific">Oryza sativa subsp. japonica</name>
    <name type="common">Rice</name>
    <dbReference type="NCBI Taxonomy" id="39947"/>
    <lineage>
        <taxon>Eukaryota</taxon>
        <taxon>Viridiplantae</taxon>
        <taxon>Streptophyta</taxon>
        <taxon>Embryophyta</taxon>
        <taxon>Tracheophyta</taxon>
        <taxon>Spermatophyta</taxon>
        <taxon>Magnoliopsida</taxon>
        <taxon>Liliopsida</taxon>
        <taxon>Poales</taxon>
        <taxon>Poaceae</taxon>
        <taxon>BOP clade</taxon>
        <taxon>Oryzoideae</taxon>
        <taxon>Oryzeae</taxon>
        <taxon>Oryzinae</taxon>
        <taxon>Oryza</taxon>
        <taxon>Oryza sativa</taxon>
    </lineage>
</organism>
<feature type="compositionally biased region" description="Basic and acidic residues" evidence="1">
    <location>
        <begin position="114"/>
        <end position="123"/>
    </location>
</feature>
<dbReference type="EMBL" id="AP014957">
    <property type="protein sequence ID" value="BAS75544.1"/>
    <property type="molecule type" value="Genomic_DNA"/>
</dbReference>
<dbReference type="InParanoid" id="A0A0P0VB93"/>
<reference evidence="2 3" key="2">
    <citation type="journal article" date="2013" name="Plant Cell Physiol.">
        <title>Rice Annotation Project Database (RAP-DB): an integrative and interactive database for rice genomics.</title>
        <authorList>
            <person name="Sakai H."/>
            <person name="Lee S.S."/>
            <person name="Tanaka T."/>
            <person name="Numa H."/>
            <person name="Kim J."/>
            <person name="Kawahara Y."/>
            <person name="Wakimoto H."/>
            <person name="Yang C.C."/>
            <person name="Iwamoto M."/>
            <person name="Abe T."/>
            <person name="Yamada Y."/>
            <person name="Muto A."/>
            <person name="Inokuchi H."/>
            <person name="Ikemura T."/>
            <person name="Matsumoto T."/>
            <person name="Sasaki T."/>
            <person name="Itoh T."/>
        </authorList>
    </citation>
    <scope>NUCLEOTIDE SEQUENCE [LARGE SCALE GENOMIC DNA]</scope>
    <source>
        <strain evidence="3">cv. Nipponbare</strain>
    </source>
</reference>
<evidence type="ECO:0000313" key="2">
    <source>
        <dbReference type="EMBL" id="BAS75544.1"/>
    </source>
</evidence>
<name>A0A0P0VB93_ORYSJ</name>
<gene>
    <name evidence="2" type="ordered locus">Os01g0880100</name>
    <name evidence="2" type="ORF">OSNPB_010880100</name>
</gene>
<evidence type="ECO:0000313" key="3">
    <source>
        <dbReference type="Proteomes" id="UP000059680"/>
    </source>
</evidence>
<feature type="region of interest" description="Disordered" evidence="1">
    <location>
        <begin position="1"/>
        <end position="128"/>
    </location>
</feature>
<feature type="compositionally biased region" description="Low complexity" evidence="1">
    <location>
        <begin position="101"/>
        <end position="113"/>
    </location>
</feature>